<dbReference type="AlphaFoldDB" id="A0AAD4JAD1"/>
<name>A0AAD4JAD1_PERFH</name>
<evidence type="ECO:0008006" key="8">
    <source>
        <dbReference type="Google" id="ProtNLM"/>
    </source>
</evidence>
<evidence type="ECO:0000313" key="6">
    <source>
        <dbReference type="EMBL" id="KAH6830129.1"/>
    </source>
</evidence>
<feature type="domain" description="Ubiquitin-like protease family profile" evidence="4">
    <location>
        <begin position="541"/>
        <end position="611"/>
    </location>
</feature>
<gene>
    <name evidence="6" type="ORF">C2S53_017970</name>
</gene>
<evidence type="ECO:0000259" key="5">
    <source>
        <dbReference type="Pfam" id="PF09331"/>
    </source>
</evidence>
<dbReference type="InterPro" id="IPR038765">
    <property type="entry name" value="Papain-like_cys_pep_sf"/>
</dbReference>
<dbReference type="EMBL" id="SDAM02000101">
    <property type="protein sequence ID" value="KAH6830129.1"/>
    <property type="molecule type" value="Genomic_DNA"/>
</dbReference>
<keyword evidence="7" id="KW-1185">Reference proteome</keyword>
<sequence>MKFQGQLVYHLLLHMEDHINSNGVLRFKINDRVFVFGLKEYFLITGLKFGVVEALLTESIIYKKIFDSKVLMKLQDIEKAFEIAYLASNGVGQLMLKLAHLLVLYALLLCRDTHGKMIDVQYVHLVDDLSKFEKYPWGSISYKFMVDSIVDARARLKNMLNKKMKPMFDIYGFTFVFQVWAFEISRELGAYCGEQVPSCEEAVPRMLRWSTPNFFQFYDLKKFFTPAHTLNWIDMVMLDEEKRLVEENNAFLELEQAAEDTPLKANRPSAFSKSPSSLDVSSSEIGNSEFYHKFTSNRCKESPFRMRKTGDIDSIATLLKAISDLSEEVKRRFDKNEAMIESLRAAICSRCSCGDKPQANGDGIFPQDVNVVVCDSFAEVVSPRMKTNIDADCTPKSVKISGDMDIDKDDAYVDGEGGEPDAEINVRDEPKEVIALDESESRGLSRPLTVARPYRGTEKSPSDCLVISSEVSEPSKSSTWGMVILDLARKISSLLGESYDPMWLYSTENVANIKSWRTKAAKNEMPCILRLPVYVKQCVSYEWFDTIMKLRGWLTDELCKTNGVFTASSKTEWDVISCQNLPQQANCHDCGVMALTYIECLVSNTPMHMIKSRNGPIIHERLCAELFHCSEVVGGLASSSENEGEPN</sequence>
<keyword evidence="3" id="KW-0378">Hydrolase</keyword>
<dbReference type="PANTHER" id="PTHR48449">
    <property type="entry name" value="DUF1985 DOMAIN-CONTAINING PROTEIN"/>
    <property type="match status" value="1"/>
</dbReference>
<feature type="domain" description="DUF1985" evidence="5">
    <location>
        <begin position="24"/>
        <end position="147"/>
    </location>
</feature>
<comment type="caution">
    <text evidence="6">The sequence shown here is derived from an EMBL/GenBank/DDBJ whole genome shotgun (WGS) entry which is preliminary data.</text>
</comment>
<evidence type="ECO:0000313" key="7">
    <source>
        <dbReference type="Proteomes" id="UP001190926"/>
    </source>
</evidence>
<evidence type="ECO:0000256" key="2">
    <source>
        <dbReference type="ARBA" id="ARBA00022670"/>
    </source>
</evidence>
<dbReference type="InterPro" id="IPR015410">
    <property type="entry name" value="DUF1985"/>
</dbReference>
<comment type="similarity">
    <text evidence="1">Belongs to the peptidase C48 family.</text>
</comment>
<keyword evidence="2" id="KW-0645">Protease</keyword>
<protein>
    <recommendedName>
        <fullName evidence="8">DUF1985 domain-containing protein</fullName>
    </recommendedName>
</protein>
<dbReference type="Pfam" id="PF09331">
    <property type="entry name" value="DUF1985"/>
    <property type="match status" value="1"/>
</dbReference>
<evidence type="ECO:0000256" key="1">
    <source>
        <dbReference type="ARBA" id="ARBA00005234"/>
    </source>
</evidence>
<evidence type="ECO:0000256" key="3">
    <source>
        <dbReference type="ARBA" id="ARBA00022801"/>
    </source>
</evidence>
<organism evidence="6 7">
    <name type="scientific">Perilla frutescens var. hirtella</name>
    <name type="common">Perilla citriodora</name>
    <name type="synonym">Perilla setoyensis</name>
    <dbReference type="NCBI Taxonomy" id="608512"/>
    <lineage>
        <taxon>Eukaryota</taxon>
        <taxon>Viridiplantae</taxon>
        <taxon>Streptophyta</taxon>
        <taxon>Embryophyta</taxon>
        <taxon>Tracheophyta</taxon>
        <taxon>Spermatophyta</taxon>
        <taxon>Magnoliopsida</taxon>
        <taxon>eudicotyledons</taxon>
        <taxon>Gunneridae</taxon>
        <taxon>Pentapetalae</taxon>
        <taxon>asterids</taxon>
        <taxon>lamiids</taxon>
        <taxon>Lamiales</taxon>
        <taxon>Lamiaceae</taxon>
        <taxon>Nepetoideae</taxon>
        <taxon>Elsholtzieae</taxon>
        <taxon>Perilla</taxon>
    </lineage>
</organism>
<dbReference type="Gene3D" id="3.40.395.10">
    <property type="entry name" value="Adenoviral Proteinase, Chain A"/>
    <property type="match status" value="1"/>
</dbReference>
<reference evidence="6 7" key="1">
    <citation type="journal article" date="2021" name="Nat. Commun.">
        <title>Incipient diploidization of the medicinal plant Perilla within 10,000 years.</title>
        <authorList>
            <person name="Zhang Y."/>
            <person name="Shen Q."/>
            <person name="Leng L."/>
            <person name="Zhang D."/>
            <person name="Chen S."/>
            <person name="Shi Y."/>
            <person name="Ning Z."/>
            <person name="Chen S."/>
        </authorList>
    </citation>
    <scope>NUCLEOTIDE SEQUENCE [LARGE SCALE GENOMIC DNA]</scope>
    <source>
        <strain evidence="7">cv. PC099</strain>
    </source>
</reference>
<dbReference type="Pfam" id="PF02902">
    <property type="entry name" value="Peptidase_C48"/>
    <property type="match status" value="1"/>
</dbReference>
<dbReference type="InterPro" id="IPR003653">
    <property type="entry name" value="Peptidase_C48_C"/>
</dbReference>
<dbReference type="SUPFAM" id="SSF54001">
    <property type="entry name" value="Cysteine proteinases"/>
    <property type="match status" value="1"/>
</dbReference>
<evidence type="ECO:0000259" key="4">
    <source>
        <dbReference type="Pfam" id="PF02902"/>
    </source>
</evidence>
<dbReference type="PANTHER" id="PTHR48449:SF1">
    <property type="entry name" value="DUF1985 DOMAIN-CONTAINING PROTEIN"/>
    <property type="match status" value="1"/>
</dbReference>
<dbReference type="GO" id="GO:0008234">
    <property type="term" value="F:cysteine-type peptidase activity"/>
    <property type="evidence" value="ECO:0007669"/>
    <property type="project" value="InterPro"/>
</dbReference>
<proteinExistence type="inferred from homology"/>
<dbReference type="Proteomes" id="UP001190926">
    <property type="component" value="Unassembled WGS sequence"/>
</dbReference>
<accession>A0AAD4JAD1</accession>
<dbReference type="GO" id="GO:0006508">
    <property type="term" value="P:proteolysis"/>
    <property type="evidence" value="ECO:0007669"/>
    <property type="project" value="UniProtKB-KW"/>
</dbReference>